<comment type="subunit">
    <text evidence="12">Self-associates. Interacts with TGFB1I1.</text>
</comment>
<evidence type="ECO:0000256" key="13">
    <source>
        <dbReference type="ARBA" id="ARBA00067093"/>
    </source>
</evidence>
<gene>
    <name evidence="19" type="primary">PLEKHH2</name>
</gene>
<dbReference type="InterPro" id="IPR011993">
    <property type="entry name" value="PH-like_dom_sf"/>
</dbReference>
<dbReference type="InterPro" id="IPR001849">
    <property type="entry name" value="PH_domain"/>
</dbReference>
<dbReference type="SMART" id="SM00295">
    <property type="entry name" value="B41"/>
    <property type="match status" value="1"/>
</dbReference>
<dbReference type="CDD" id="cd17179">
    <property type="entry name" value="FERM_F1_PLEKHH2"/>
    <property type="match status" value="1"/>
</dbReference>
<evidence type="ECO:0000256" key="6">
    <source>
        <dbReference type="ARBA" id="ARBA00022737"/>
    </source>
</evidence>
<accession>A0A8C0N8T9</accession>
<dbReference type="Pfam" id="PF21989">
    <property type="entry name" value="RA_2"/>
    <property type="match status" value="1"/>
</dbReference>
<evidence type="ECO:0000259" key="18">
    <source>
        <dbReference type="PROSITE" id="PS51016"/>
    </source>
</evidence>
<feature type="compositionally biased region" description="Polar residues" evidence="15">
    <location>
        <begin position="614"/>
        <end position="636"/>
    </location>
</feature>
<dbReference type="Gene3D" id="1.25.40.530">
    <property type="entry name" value="MyTH4 domain"/>
    <property type="match status" value="1"/>
</dbReference>
<dbReference type="InterPro" id="IPR019748">
    <property type="entry name" value="FERM_central"/>
</dbReference>
<keyword evidence="4" id="KW-1003">Cell membrane</keyword>
<dbReference type="InterPro" id="IPR000299">
    <property type="entry name" value="FERM_domain"/>
</dbReference>
<name>A0A8C0N8T9_CANLF</name>
<proteinExistence type="predicted"/>
<dbReference type="PROSITE" id="PS50003">
    <property type="entry name" value="PH_DOMAIN"/>
    <property type="match status" value="2"/>
</dbReference>
<dbReference type="InterPro" id="IPR014352">
    <property type="entry name" value="FERM/acyl-CoA-bd_prot_sf"/>
</dbReference>
<feature type="domain" description="PH" evidence="16">
    <location>
        <begin position="641"/>
        <end position="735"/>
    </location>
</feature>
<dbReference type="FunFam" id="3.10.20.90:FF:000125">
    <property type="entry name" value="pleckstrin homology domain-containing family H member 2"/>
    <property type="match status" value="1"/>
</dbReference>
<keyword evidence="10" id="KW-0966">Cell projection</keyword>
<feature type="region of interest" description="Disordered" evidence="15">
    <location>
        <begin position="551"/>
        <end position="643"/>
    </location>
</feature>
<dbReference type="PANTHER" id="PTHR22903:SF3">
    <property type="entry name" value="PLECKSTRIN HOMOLOGY DOMAIN-CONTAINING FAMILY H MEMBER 2"/>
    <property type="match status" value="1"/>
</dbReference>
<dbReference type="FunFam" id="1.25.40.530:FF:000001">
    <property type="entry name" value="Pleckstrin homology domain-containing family H member 2"/>
    <property type="match status" value="1"/>
</dbReference>
<evidence type="ECO:0000256" key="7">
    <source>
        <dbReference type="ARBA" id="ARBA00023054"/>
    </source>
</evidence>
<evidence type="ECO:0000256" key="10">
    <source>
        <dbReference type="ARBA" id="ARBA00023273"/>
    </source>
</evidence>
<dbReference type="InterPro" id="IPR038185">
    <property type="entry name" value="MyTH4_dom_sf"/>
</dbReference>
<feature type="domain" description="FERM" evidence="17">
    <location>
        <begin position="1059"/>
        <end position="1389"/>
    </location>
</feature>
<dbReference type="Gene3D" id="3.10.20.90">
    <property type="entry name" value="Phosphatidylinositol 3-kinase Catalytic Subunit, Chain A, domain 1"/>
    <property type="match status" value="1"/>
</dbReference>
<evidence type="ECO:0000256" key="3">
    <source>
        <dbReference type="ARBA" id="ARBA00004510"/>
    </source>
</evidence>
<feature type="compositionally biased region" description="Polar residues" evidence="15">
    <location>
        <begin position="177"/>
        <end position="219"/>
    </location>
</feature>
<dbReference type="FunFam" id="2.30.29.30:FF:000295">
    <property type="entry name" value="pleckstrin homology domain-containing family H member 2 isoform X1"/>
    <property type="match status" value="1"/>
</dbReference>
<dbReference type="Ensembl" id="ENSCAFT00030026777.1">
    <property type="protein sequence ID" value="ENSCAFP00030023380.1"/>
    <property type="gene ID" value="ENSCAFG00030014221.1"/>
</dbReference>
<sequence length="1431" mass="161776">MAELSETEGPVDWKERCVALESQLMKFRVQASKIRELLAEKMQQLERQVIDAERQAEKAFQQVQVMEEKLKAANIQTSESETRLYKKCQDLETLIQEKDDIIQNLELQLEEQKQIRIQEAKIIEEKAAKIKEWVTLKLNELELENQNLRLINQNQTEEIRTIQSKLQEMEIPEKSGENQIQENNRGQRTLHQTPCVPEQNQNTRTSFATDGGTSQNSGAPGSDWSSDEEDESKGRSKCRYTSTLSSHTSEEGVQCSRMGSEVYLTASDDSSSIFEEETFGIKRLEHKKLYSWQQEAQWKAQNCPLIKGNSESSKKEHDSSSDELNKKFQSQRLDYSSSSSEANTPSPILTPALTPKHPNSLPGRGTQLASSSYLPPPKLRIPNVFSISVALAKRHLSQPQLSSDRMFGTNRNAISMIRPLRPQETDLDLVDDDSTDILENMDTSCDDGLFSYDSLESPCSDDQETCDVAKKPACSKPPTPPLHRFPSWESRIYAVAKSGIRMSEAFNMENVNKNSVALLSYTTSGLYTSLIYKNMTTPVYTTLKGKATQISSSPFLDDSSGSEEEDSSRSSSRTSESDTRSRSGPGSPRAMKRGVSLSSVASESDYAIPPDAYSTDTEYSQPEQKLPKTCSSSSDNGKNEPLEKSGYLLKMSGKVKTWKRRWFVLKGGELLYYKSPSDVIRKPQGHIELSASCSILRGDNKQTVQLTTEKHTYYLTADSPNILEEWIKVLQNVLRVQAANPLFLQPEGKPTVKGLLTKVKHGYSKRVWCTLIGKTLYYFRSQEDKFPLGQIKLWEANVEEVDRSCDSDEDYEASGRSLLSTHYTIVIHPKDQGPTYLLIGSKHEKDTWLYHLTVAAGSNNVNVGSEFEQLVCKLLNIEGEPSSQIWRHPTLCHSKEGIISPLTTLPSEALQTEAIKLFKTCQLFINAAVDSPAIDYHISLAQSALQICLTHPELQNEICCQLIKQTRRRQPQNQPGPLQGWQLLALCVGLFLPHHPFLWLLRLHLKRNADSRTEFGKYAIYCQRCVERTQQNGDREARPSRMEILSTLLRNPYHHSLPFSIPVHFMNGIYQVVGFDASTTVEEFLNTLNQDTGMRKPTQSGFALFTDDPSGKDLEHCLQGNIKICDIISKWEQASKEQQPGKWEGTRTVRLTYKNRLYFSMQARGETDREKLLLMYQTNDQIINGLFPLNKDLALEMAALLAQVEIGDFERPFSTPAGHVTNQCKTNQTLKQVIEKFYPKRYRDDSSEEQLRQLCQRLSTRWMALRGHSAADCVRIYLTVARKWPFFGAKLFLAKPITPSALGSTFMWLAIHEDGLSILEYNSMRLIVSYVYKSLMTFGGHQDDFMIVINNTHSKDKPTEKLLFAMAKPKILEITLLIASYINNFHQQKAAFHHLSAPALLSAQTRGPEARAVGSQPLLSSSRPTKGPTLL</sequence>
<dbReference type="PROSITE" id="PS50057">
    <property type="entry name" value="FERM_3"/>
    <property type="match status" value="1"/>
</dbReference>
<keyword evidence="7 14" id="KW-0175">Coiled coil</keyword>
<feature type="compositionally biased region" description="Basic and acidic residues" evidence="15">
    <location>
        <begin position="312"/>
        <end position="326"/>
    </location>
</feature>
<evidence type="ECO:0000313" key="19">
    <source>
        <dbReference type="Ensembl" id="ENSCAFP00030023380.1"/>
    </source>
</evidence>
<dbReference type="InterPro" id="IPR035963">
    <property type="entry name" value="FERM_2"/>
</dbReference>
<dbReference type="InterPro" id="IPR019749">
    <property type="entry name" value="Band_41_domain"/>
</dbReference>
<evidence type="ECO:0000256" key="9">
    <source>
        <dbReference type="ARBA" id="ARBA00023212"/>
    </source>
</evidence>
<evidence type="ECO:0000256" key="12">
    <source>
        <dbReference type="ARBA" id="ARBA00064367"/>
    </source>
</evidence>
<dbReference type="FunFam" id="2.30.29.30:FF:000335">
    <property type="entry name" value="Pleckstrin homology domain-containing family H member 2"/>
    <property type="match status" value="1"/>
</dbReference>
<dbReference type="GO" id="GO:0005886">
    <property type="term" value="C:plasma membrane"/>
    <property type="evidence" value="ECO:0007669"/>
    <property type="project" value="UniProtKB-SubCell"/>
</dbReference>
<dbReference type="FunFam" id="1.20.80.10:FF:000021">
    <property type="entry name" value="pleckstrin homology domain-containing family H member 2"/>
    <property type="match status" value="1"/>
</dbReference>
<dbReference type="Pfam" id="PF00373">
    <property type="entry name" value="FERM_M"/>
    <property type="match status" value="1"/>
</dbReference>
<evidence type="ECO:0000256" key="8">
    <source>
        <dbReference type="ARBA" id="ARBA00023136"/>
    </source>
</evidence>
<evidence type="ECO:0000256" key="2">
    <source>
        <dbReference type="ARBA" id="ARBA00004413"/>
    </source>
</evidence>
<organism evidence="19 20">
    <name type="scientific">Canis lupus familiaris</name>
    <name type="common">Dog</name>
    <name type="synonym">Canis familiaris</name>
    <dbReference type="NCBI Taxonomy" id="9615"/>
    <lineage>
        <taxon>Eukaryota</taxon>
        <taxon>Metazoa</taxon>
        <taxon>Chordata</taxon>
        <taxon>Craniata</taxon>
        <taxon>Vertebrata</taxon>
        <taxon>Euteleostomi</taxon>
        <taxon>Mammalia</taxon>
        <taxon>Eutheria</taxon>
        <taxon>Laurasiatheria</taxon>
        <taxon>Carnivora</taxon>
        <taxon>Caniformia</taxon>
        <taxon>Canidae</taxon>
        <taxon>Canis</taxon>
    </lineage>
</organism>
<comment type="function">
    <text evidence="11">In the kidney glomerulus may play a role in linking podocyte foot processes to the glomerular basement membrane. May be involved in stabilization of F-actin by attenuating its depolymerization. Can recruit TGFB1I1 from focal adhesions to podocyte lamellipodia.</text>
</comment>
<dbReference type="SMART" id="SM00139">
    <property type="entry name" value="MyTH4"/>
    <property type="match status" value="1"/>
</dbReference>
<feature type="region of interest" description="Disordered" evidence="15">
    <location>
        <begin position="303"/>
        <end position="373"/>
    </location>
</feature>
<feature type="region of interest" description="Disordered" evidence="15">
    <location>
        <begin position="1411"/>
        <end position="1431"/>
    </location>
</feature>
<feature type="domain" description="PH" evidence="16">
    <location>
        <begin position="749"/>
        <end position="857"/>
    </location>
</feature>
<dbReference type="Pfam" id="PF00169">
    <property type="entry name" value="PH"/>
    <property type="match status" value="1"/>
</dbReference>
<feature type="compositionally biased region" description="Polar residues" evidence="15">
    <location>
        <begin position="327"/>
        <end position="347"/>
    </location>
</feature>
<dbReference type="InterPro" id="IPR000857">
    <property type="entry name" value="MyTH4_dom"/>
</dbReference>
<feature type="coiled-coil region" evidence="14">
    <location>
        <begin position="28"/>
        <end position="158"/>
    </location>
</feature>
<dbReference type="FunFam" id="2.30.29.30:FF:000346">
    <property type="entry name" value="Pleckstrin homology domain-containing family H member 2"/>
    <property type="match status" value="1"/>
</dbReference>
<evidence type="ECO:0000259" key="16">
    <source>
        <dbReference type="PROSITE" id="PS50003"/>
    </source>
</evidence>
<feature type="region of interest" description="Disordered" evidence="15">
    <location>
        <begin position="168"/>
        <end position="256"/>
    </location>
</feature>
<evidence type="ECO:0000256" key="11">
    <source>
        <dbReference type="ARBA" id="ARBA00054898"/>
    </source>
</evidence>
<dbReference type="SMART" id="SM00233">
    <property type="entry name" value="PH"/>
    <property type="match status" value="2"/>
</dbReference>
<keyword evidence="9" id="KW-0206">Cytoskeleton</keyword>
<dbReference type="CDD" id="cd13206">
    <property type="entry name" value="FERM_C-lobe_PLEKHH1_PLEKHH2"/>
    <property type="match status" value="1"/>
</dbReference>
<dbReference type="Proteomes" id="UP000694429">
    <property type="component" value="Chromosome 10"/>
</dbReference>
<evidence type="ECO:0000256" key="1">
    <source>
        <dbReference type="ARBA" id="ARBA00004245"/>
    </source>
</evidence>
<dbReference type="CDD" id="cd13282">
    <property type="entry name" value="PH1_PLEKHH1_PLEKHH2"/>
    <property type="match status" value="1"/>
</dbReference>
<dbReference type="GO" id="GO:0005856">
    <property type="term" value="C:cytoskeleton"/>
    <property type="evidence" value="ECO:0007669"/>
    <property type="project" value="UniProtKB-SubCell"/>
</dbReference>
<dbReference type="Pfam" id="PF00784">
    <property type="entry name" value="MyTH4"/>
    <property type="match status" value="1"/>
</dbReference>
<dbReference type="GO" id="GO:0030027">
    <property type="term" value="C:lamellipodium"/>
    <property type="evidence" value="ECO:0007669"/>
    <property type="project" value="UniProtKB-SubCell"/>
</dbReference>
<dbReference type="SUPFAM" id="SSF50729">
    <property type="entry name" value="PH domain-like"/>
    <property type="match status" value="2"/>
</dbReference>
<keyword evidence="8" id="KW-0472">Membrane</keyword>
<dbReference type="SUPFAM" id="SSF47031">
    <property type="entry name" value="Second domain of FERM"/>
    <property type="match status" value="1"/>
</dbReference>
<evidence type="ECO:0000259" key="17">
    <source>
        <dbReference type="PROSITE" id="PS50057"/>
    </source>
</evidence>
<feature type="domain" description="MyTH4" evidence="18">
    <location>
        <begin position="893"/>
        <end position="1048"/>
    </location>
</feature>
<keyword evidence="6" id="KW-0677">Repeat</keyword>
<dbReference type="PROSITE" id="PS51016">
    <property type="entry name" value="MYTH4"/>
    <property type="match status" value="1"/>
</dbReference>
<reference evidence="19" key="2">
    <citation type="submission" date="2025-08" db="UniProtKB">
        <authorList>
            <consortium name="Ensembl"/>
        </authorList>
    </citation>
    <scope>IDENTIFICATION</scope>
</reference>
<dbReference type="PANTHER" id="PTHR22903">
    <property type="entry name" value="PLEKHH PROTEIN"/>
    <property type="match status" value="1"/>
</dbReference>
<dbReference type="Gene3D" id="1.20.80.10">
    <property type="match status" value="1"/>
</dbReference>
<keyword evidence="5" id="KW-0963">Cytoplasm</keyword>
<dbReference type="GO" id="GO:0005737">
    <property type="term" value="C:cytoplasm"/>
    <property type="evidence" value="ECO:0007669"/>
    <property type="project" value="UniProtKB-ARBA"/>
</dbReference>
<protein>
    <recommendedName>
        <fullName evidence="13">Pleckstrin homology domain-containing family H member 2</fullName>
    </recommendedName>
</protein>
<evidence type="ECO:0000313" key="20">
    <source>
        <dbReference type="Proteomes" id="UP000694429"/>
    </source>
</evidence>
<evidence type="ECO:0000256" key="4">
    <source>
        <dbReference type="ARBA" id="ARBA00022475"/>
    </source>
</evidence>
<dbReference type="Gene3D" id="2.30.29.30">
    <property type="entry name" value="Pleckstrin-homology domain (PH domain)/Phosphotyrosine-binding domain (PTB)"/>
    <property type="match status" value="3"/>
</dbReference>
<reference evidence="19" key="1">
    <citation type="submission" date="2019-03" db="EMBL/GenBank/DDBJ databases">
        <authorList>
            <person name="Warren W.C."/>
            <person name="Johnson G.S."/>
        </authorList>
    </citation>
    <scope>NUCLEOTIDE SEQUENCE [LARGE SCALE GENOMIC DNA]</scope>
    <source>
        <strain evidence="19">Basenji</strain>
    </source>
</reference>
<evidence type="ECO:0000256" key="14">
    <source>
        <dbReference type="SAM" id="Coils"/>
    </source>
</evidence>
<dbReference type="CDD" id="cd14473">
    <property type="entry name" value="FERM_B-lobe"/>
    <property type="match status" value="1"/>
</dbReference>
<evidence type="ECO:0000256" key="15">
    <source>
        <dbReference type="SAM" id="MobiDB-lite"/>
    </source>
</evidence>
<evidence type="ECO:0000256" key="5">
    <source>
        <dbReference type="ARBA" id="ARBA00022490"/>
    </source>
</evidence>
<comment type="subcellular location">
    <subcellularLocation>
        <location evidence="2">Cell membrane</location>
        <topology evidence="2">Peripheral membrane protein</topology>
        <orientation evidence="2">Cytoplasmic side</orientation>
    </subcellularLocation>
    <subcellularLocation>
        <location evidence="3">Cell projection</location>
        <location evidence="3">Lamellipodium</location>
    </subcellularLocation>
    <subcellularLocation>
        <location evidence="1">Cytoplasm</location>
        <location evidence="1">Cytoskeleton</location>
    </subcellularLocation>
</comment>